<dbReference type="PANTHER" id="PTHR12595">
    <property type="entry name" value="POS9-ACTIVATING FACTOR FAP7-RELATED"/>
    <property type="match status" value="1"/>
</dbReference>
<feature type="binding site" evidence="7">
    <location>
        <position position="20"/>
    </location>
    <ligand>
        <name>ATP</name>
        <dbReference type="ChEBI" id="CHEBI:30616"/>
    </ligand>
</feature>
<dbReference type="Pfam" id="PF13238">
    <property type="entry name" value="AAA_18"/>
    <property type="match status" value="1"/>
</dbReference>
<comment type="function">
    <text evidence="7">Broad-specificity nucleoside monophosphate (NMP) kinase that catalyzes the reversible transfer of the terminal phosphate group between nucleoside triphosphates and monophosphates. Has also ATPase activity. Involved in the late cytoplasmic maturation steps of the 40S ribosomal particles, specifically 18S rRNA maturation. While NMP activity is not required for ribosome maturation, ATPase activity is. Associates transiently with small ribosomal subunit protein uS11. ATP hydrolysis breaks the interaction with uS11. May temporarily remove uS11 from the ribosome to enable a conformational change of the ribosomal RNA that is needed for the final maturation step of the small ribosomal subunit. Its NMP activity may have a role in nuclear energy homeostasis.</text>
</comment>
<dbReference type="GO" id="GO:0004017">
    <property type="term" value="F:AMP kinase activity"/>
    <property type="evidence" value="ECO:0007669"/>
    <property type="project" value="UniProtKB-UniRule"/>
</dbReference>
<evidence type="ECO:0000256" key="6">
    <source>
        <dbReference type="ARBA" id="ARBA00022840"/>
    </source>
</evidence>
<comment type="caution">
    <text evidence="10">The sequence shown here is derived from an EMBL/GenBank/DDBJ whole genome shotgun (WGS) entry which is preliminary data.</text>
</comment>
<dbReference type="EC" id="2.7.4.3" evidence="7"/>
<dbReference type="GO" id="GO:0016887">
    <property type="term" value="F:ATP hydrolysis activity"/>
    <property type="evidence" value="ECO:0007669"/>
    <property type="project" value="UniProtKB-UniRule"/>
</dbReference>
<dbReference type="GO" id="GO:0006364">
    <property type="term" value="P:rRNA processing"/>
    <property type="evidence" value="ECO:0007669"/>
    <property type="project" value="UniProtKB-KW"/>
</dbReference>
<feature type="region of interest" description="LID" evidence="7">
    <location>
        <begin position="160"/>
        <end position="170"/>
    </location>
</feature>
<proteinExistence type="inferred from homology"/>
<feature type="compositionally biased region" description="Basic and acidic residues" evidence="8">
    <location>
        <begin position="232"/>
        <end position="263"/>
    </location>
</feature>
<feature type="region of interest" description="NMPbind" evidence="7">
    <location>
        <begin position="40"/>
        <end position="63"/>
    </location>
</feature>
<accession>X6M9Y9</accession>
<evidence type="ECO:0000256" key="1">
    <source>
        <dbReference type="ARBA" id="ARBA00022517"/>
    </source>
</evidence>
<dbReference type="HAMAP" id="MF_00039">
    <property type="entry name" value="Adenylate_kinase_AK6"/>
    <property type="match status" value="1"/>
</dbReference>
<keyword evidence="3 7" id="KW-0808">Transferase</keyword>
<evidence type="ECO:0000256" key="8">
    <source>
        <dbReference type="SAM" id="MobiDB-lite"/>
    </source>
</evidence>
<evidence type="ECO:0000256" key="3">
    <source>
        <dbReference type="ARBA" id="ARBA00022679"/>
    </source>
</evidence>
<keyword evidence="5 7" id="KW-0418">Kinase</keyword>
<dbReference type="InterPro" id="IPR027417">
    <property type="entry name" value="P-loop_NTPase"/>
</dbReference>
<dbReference type="Proteomes" id="UP000023152">
    <property type="component" value="Unassembled WGS sequence"/>
</dbReference>
<comment type="caution">
    <text evidence="7">Lacks conserved residue(s) required for the propagation of feature annotation.</text>
</comment>
<dbReference type="Gene3D" id="3.40.50.300">
    <property type="entry name" value="P-loop containing nucleotide triphosphate hydrolases"/>
    <property type="match status" value="1"/>
</dbReference>
<dbReference type="InterPro" id="IPR020618">
    <property type="entry name" value="Adenyl_kinase_AK6"/>
</dbReference>
<keyword evidence="9" id="KW-0812">Transmembrane</keyword>
<comment type="subcellular location">
    <subcellularLocation>
        <location evidence="7">Cytoplasm</location>
    </subcellularLocation>
    <subcellularLocation>
        <location evidence="7">Nucleus</location>
    </subcellularLocation>
</comment>
<evidence type="ECO:0000256" key="5">
    <source>
        <dbReference type="ARBA" id="ARBA00022777"/>
    </source>
</evidence>
<keyword evidence="1 7" id="KW-0690">Ribosome biogenesis</keyword>
<sequence>MAEESNKQKLPNILVSGTPGVGKTTFCESIAEQTGLKHMRVNDVILEKKFHEGKDEERDCLIVDEDKVCKQNFQYLCIVFFSLMFPIHLLFVKQIQLCDYLEDELQGGGYVVDTHLCGTFPPEWFDLVIVLRCDNTVLYDRLQQREETNDTNKNLFICADRGYSQSKIGENVEAEIMQVVLDEALEEYGNGKVIELQNDTIEHMEKNIQKFVDWLSNWQKHQNDSIFDNENDNEHENGNTNEHKDDKHSDNLNEMQHPDKDVEMFVEVD</sequence>
<organism evidence="10 11">
    <name type="scientific">Reticulomyxa filosa</name>
    <dbReference type="NCBI Taxonomy" id="46433"/>
    <lineage>
        <taxon>Eukaryota</taxon>
        <taxon>Sar</taxon>
        <taxon>Rhizaria</taxon>
        <taxon>Retaria</taxon>
        <taxon>Foraminifera</taxon>
        <taxon>Monothalamids</taxon>
        <taxon>Reticulomyxidae</taxon>
        <taxon>Reticulomyxa</taxon>
    </lineage>
</organism>
<comment type="similarity">
    <text evidence="7">Belongs to the adenylate kinase family. AK6 subfamily.</text>
</comment>
<evidence type="ECO:0000256" key="7">
    <source>
        <dbReference type="HAMAP-Rule" id="MF_03173"/>
    </source>
</evidence>
<evidence type="ECO:0000256" key="9">
    <source>
        <dbReference type="SAM" id="Phobius"/>
    </source>
</evidence>
<dbReference type="GO" id="GO:0005737">
    <property type="term" value="C:cytoplasm"/>
    <property type="evidence" value="ECO:0007669"/>
    <property type="project" value="UniProtKB-SubCell"/>
</dbReference>
<feature type="transmembrane region" description="Helical" evidence="9">
    <location>
        <begin position="73"/>
        <end position="91"/>
    </location>
</feature>
<keyword evidence="2 7" id="KW-0698">rRNA processing</keyword>
<dbReference type="GO" id="GO:0005524">
    <property type="term" value="F:ATP binding"/>
    <property type="evidence" value="ECO:0007669"/>
    <property type="project" value="UniProtKB-KW"/>
</dbReference>
<evidence type="ECO:0000313" key="10">
    <source>
        <dbReference type="EMBL" id="ETO10451.1"/>
    </source>
</evidence>
<keyword evidence="7" id="KW-0963">Cytoplasm</keyword>
<dbReference type="SUPFAM" id="SSF52540">
    <property type="entry name" value="P-loop containing nucleoside triphosphate hydrolases"/>
    <property type="match status" value="1"/>
</dbReference>
<keyword evidence="11" id="KW-1185">Reference proteome</keyword>
<evidence type="ECO:0000256" key="4">
    <source>
        <dbReference type="ARBA" id="ARBA00022741"/>
    </source>
</evidence>
<feature type="binding site" evidence="7">
    <location>
        <position position="22"/>
    </location>
    <ligand>
        <name>ATP</name>
        <dbReference type="ChEBI" id="CHEBI:30616"/>
    </ligand>
</feature>
<name>X6M9Y9_RETFI</name>
<keyword evidence="7" id="KW-0539">Nucleus</keyword>
<evidence type="ECO:0000256" key="2">
    <source>
        <dbReference type="ARBA" id="ARBA00022552"/>
    </source>
</evidence>
<keyword evidence="4 7" id="KW-0547">Nucleotide-binding</keyword>
<keyword evidence="6 7" id="KW-0067">ATP-binding</keyword>
<dbReference type="EMBL" id="ASPP01023465">
    <property type="protein sequence ID" value="ETO10451.1"/>
    <property type="molecule type" value="Genomic_DNA"/>
</dbReference>
<keyword evidence="9" id="KW-0472">Membrane</keyword>
<feature type="region of interest" description="Disordered" evidence="8">
    <location>
        <begin position="225"/>
        <end position="269"/>
    </location>
</feature>
<reference evidence="10 11" key="1">
    <citation type="journal article" date="2013" name="Curr. Biol.">
        <title>The Genome of the Foraminiferan Reticulomyxa filosa.</title>
        <authorList>
            <person name="Glockner G."/>
            <person name="Hulsmann N."/>
            <person name="Schleicher M."/>
            <person name="Noegel A.A."/>
            <person name="Eichinger L."/>
            <person name="Gallinger C."/>
            <person name="Pawlowski J."/>
            <person name="Sierra R."/>
            <person name="Euteneuer U."/>
            <person name="Pillet L."/>
            <person name="Moustafa A."/>
            <person name="Platzer M."/>
            <person name="Groth M."/>
            <person name="Szafranski K."/>
            <person name="Schliwa M."/>
        </authorList>
    </citation>
    <scope>NUCLEOTIDE SEQUENCE [LARGE SCALE GENOMIC DNA]</scope>
</reference>
<feature type="binding site" evidence="7">
    <location>
        <position position="161"/>
    </location>
    <ligand>
        <name>ATP</name>
        <dbReference type="ChEBI" id="CHEBI:30616"/>
    </ligand>
</feature>
<comment type="catalytic activity">
    <reaction evidence="7">
        <text>ATP + H2O = ADP + phosphate + H(+)</text>
        <dbReference type="Rhea" id="RHEA:13065"/>
        <dbReference type="ChEBI" id="CHEBI:15377"/>
        <dbReference type="ChEBI" id="CHEBI:15378"/>
        <dbReference type="ChEBI" id="CHEBI:30616"/>
        <dbReference type="ChEBI" id="CHEBI:43474"/>
        <dbReference type="ChEBI" id="CHEBI:456216"/>
    </reaction>
</comment>
<dbReference type="OrthoDB" id="10251185at2759"/>
<comment type="catalytic activity">
    <reaction evidence="7">
        <text>AMP + ATP = 2 ADP</text>
        <dbReference type="Rhea" id="RHEA:12973"/>
        <dbReference type="ChEBI" id="CHEBI:30616"/>
        <dbReference type="ChEBI" id="CHEBI:456215"/>
        <dbReference type="ChEBI" id="CHEBI:456216"/>
        <dbReference type="EC" id="2.7.4.3"/>
    </reaction>
</comment>
<comment type="subunit">
    <text evidence="7">Interacts with small ribosomal subunit protein uS11. Not a structural component of 43S pre-ribosomes, but transiently interacts with them by binding to uS11.</text>
</comment>
<dbReference type="GO" id="GO:0042274">
    <property type="term" value="P:ribosomal small subunit biogenesis"/>
    <property type="evidence" value="ECO:0007669"/>
    <property type="project" value="UniProtKB-UniRule"/>
</dbReference>
<dbReference type="GO" id="GO:0005634">
    <property type="term" value="C:nucleus"/>
    <property type="evidence" value="ECO:0007669"/>
    <property type="project" value="UniProtKB-SubCell"/>
</dbReference>
<feature type="binding site" evidence="7">
    <location>
        <position position="23"/>
    </location>
    <ligand>
        <name>ATP</name>
        <dbReference type="ChEBI" id="CHEBI:30616"/>
    </ligand>
</feature>
<keyword evidence="9" id="KW-1133">Transmembrane helix</keyword>
<feature type="binding site" evidence="7">
    <location>
        <position position="24"/>
    </location>
    <ligand>
        <name>ATP</name>
        <dbReference type="ChEBI" id="CHEBI:30616"/>
    </ligand>
</feature>
<dbReference type="AlphaFoldDB" id="X6M9Y9"/>
<protein>
    <recommendedName>
        <fullName evidence="7">Adenylate kinase isoenzyme 6 homolog</fullName>
        <shortName evidence="7">AK6</shortName>
        <ecNumber evidence="7">2.7.4.3</ecNumber>
    </recommendedName>
    <alternativeName>
        <fullName evidence="7">Dual activity adenylate kinase/ATPase</fullName>
        <shortName evidence="7">AK/ATPase</shortName>
    </alternativeName>
</protein>
<evidence type="ECO:0000313" key="11">
    <source>
        <dbReference type="Proteomes" id="UP000023152"/>
    </source>
</evidence>
<dbReference type="PANTHER" id="PTHR12595:SF0">
    <property type="entry name" value="ADENYLATE KINASE ISOENZYME 6"/>
    <property type="match status" value="1"/>
</dbReference>
<gene>
    <name evidence="10" type="ORF">RFI_26927</name>
</gene>
<feature type="binding site" evidence="7">
    <location>
        <position position="25"/>
    </location>
    <ligand>
        <name>ATP</name>
        <dbReference type="ChEBI" id="CHEBI:30616"/>
    </ligand>
</feature>